<evidence type="ECO:0000313" key="3">
    <source>
        <dbReference type="EMBL" id="NEG89949.1"/>
    </source>
</evidence>
<proteinExistence type="predicted"/>
<dbReference type="Proteomes" id="UP000469194">
    <property type="component" value="Unassembled WGS sequence"/>
</dbReference>
<gene>
    <name evidence="3" type="ORF">GFD25_08135</name>
</gene>
<name>A0A6N9Z5F4_9BIFI</name>
<organism evidence="3 4">
    <name type="scientific">Bifidobacterium aerophilum</name>
    <dbReference type="NCBI Taxonomy" id="1798155"/>
    <lineage>
        <taxon>Bacteria</taxon>
        <taxon>Bacillati</taxon>
        <taxon>Actinomycetota</taxon>
        <taxon>Actinomycetes</taxon>
        <taxon>Bifidobacteriales</taxon>
        <taxon>Bifidobacteriaceae</taxon>
        <taxon>Bifidobacterium</taxon>
    </lineage>
</organism>
<dbReference type="EMBL" id="WHZW01000016">
    <property type="protein sequence ID" value="NEG89949.1"/>
    <property type="molecule type" value="Genomic_DNA"/>
</dbReference>
<feature type="transmembrane region" description="Helical" evidence="2">
    <location>
        <begin position="18"/>
        <end position="41"/>
    </location>
</feature>
<keyword evidence="2" id="KW-1133">Transmembrane helix</keyword>
<reference evidence="3 4" key="1">
    <citation type="submission" date="2019-10" db="EMBL/GenBank/DDBJ databases">
        <title>Bifidobacterium from non-human primates.</title>
        <authorList>
            <person name="Modesto M."/>
        </authorList>
    </citation>
    <scope>NUCLEOTIDE SEQUENCE [LARGE SCALE GENOMIC DNA]</scope>
    <source>
        <strain evidence="3 4">TRE17</strain>
    </source>
</reference>
<evidence type="ECO:0000256" key="1">
    <source>
        <dbReference type="SAM" id="MobiDB-lite"/>
    </source>
</evidence>
<keyword evidence="2" id="KW-0812">Transmembrane</keyword>
<comment type="caution">
    <text evidence="3">The sequence shown here is derived from an EMBL/GenBank/DDBJ whole genome shotgun (WGS) entry which is preliminary data.</text>
</comment>
<sequence length="454" mass="48032">MNNPSDTESTRTTKRRRIWALAIAAVIVVAIIVAATVAFVVTHGTDQANSGKATSQIKPSKSDGATVTQPKKTDDNDVTTKNDLPFTLDGVTVSGGTVEVSEGTSAATLADSWTFGGDFSQIGSFPIDTTTVFGSTTSDPNDLTAYYAALLRQDGSTQSVDENGAGTGATPGATFYEPQDGTGDASRIVWRSSSMNNTTQTGVDNWRLQMWEASSNTAHTLGTAASLNGRDDTPQTYGEVVPTFNADHAFFSSNVMRDGSWVEAVLSFDLNGNGDAAPRVVGDGNFPAAVDDGVLFAGNASQKNQFRAYATLKHDDGQSSTNVFTVHSNGDKWGISGVWAHGKYRAVSFSDGTTDSGNYIGLWSDDFKTNLGWVHVKSASVVASMNDQWIVWGSGSQNDNAGMYAFNWSNQTVKYLGELSGYSRPTIASDNNTVMVPTHSGSAQAVGFTVGTLE</sequence>
<keyword evidence="4" id="KW-1185">Reference proteome</keyword>
<accession>A0A6N9Z5F4</accession>
<feature type="region of interest" description="Disordered" evidence="1">
    <location>
        <begin position="47"/>
        <end position="78"/>
    </location>
</feature>
<feature type="region of interest" description="Disordered" evidence="1">
    <location>
        <begin position="157"/>
        <end position="181"/>
    </location>
</feature>
<dbReference type="AlphaFoldDB" id="A0A6N9Z5F4"/>
<evidence type="ECO:0000256" key="2">
    <source>
        <dbReference type="SAM" id="Phobius"/>
    </source>
</evidence>
<protein>
    <submittedName>
        <fullName evidence="3">Uncharacterized protein</fullName>
    </submittedName>
</protein>
<evidence type="ECO:0000313" key="4">
    <source>
        <dbReference type="Proteomes" id="UP000469194"/>
    </source>
</evidence>
<keyword evidence="2" id="KW-0472">Membrane</keyword>
<feature type="compositionally biased region" description="Polar residues" evidence="1">
    <location>
        <begin position="47"/>
        <end position="70"/>
    </location>
</feature>